<gene>
    <name evidence="2" type="ORF">HMPREF1991_00061</name>
</gene>
<keyword evidence="3" id="KW-1185">Reference proteome</keyword>
<dbReference type="AlphaFoldDB" id="A0A069QMC1"/>
<feature type="transmembrane region" description="Helical" evidence="1">
    <location>
        <begin position="15"/>
        <end position="34"/>
    </location>
</feature>
<dbReference type="HOGENOM" id="CLU_2555454_0_0_10"/>
<proteinExistence type="predicted"/>
<organism evidence="2 3">
    <name type="scientific">Hoylesella loescheii DSM 19665 = JCM 12249 = ATCC 15930</name>
    <dbReference type="NCBI Taxonomy" id="1122985"/>
    <lineage>
        <taxon>Bacteria</taxon>
        <taxon>Pseudomonadati</taxon>
        <taxon>Bacteroidota</taxon>
        <taxon>Bacteroidia</taxon>
        <taxon>Bacteroidales</taxon>
        <taxon>Prevotellaceae</taxon>
        <taxon>Hoylesella</taxon>
    </lineage>
</organism>
<reference evidence="2 3" key="1">
    <citation type="submission" date="2013-08" db="EMBL/GenBank/DDBJ databases">
        <authorList>
            <person name="Weinstock G."/>
            <person name="Sodergren E."/>
            <person name="Wylie T."/>
            <person name="Fulton L."/>
            <person name="Fulton R."/>
            <person name="Fronick C."/>
            <person name="O'Laughlin M."/>
            <person name="Godfrey J."/>
            <person name="Miner T."/>
            <person name="Herter B."/>
            <person name="Appelbaum E."/>
            <person name="Cordes M."/>
            <person name="Lek S."/>
            <person name="Wollam A."/>
            <person name="Pepin K.H."/>
            <person name="Palsikar V.B."/>
            <person name="Mitreva M."/>
            <person name="Wilson R.K."/>
        </authorList>
    </citation>
    <scope>NUCLEOTIDE SEQUENCE [LARGE SCALE GENOMIC DNA]</scope>
    <source>
        <strain evidence="2 3">ATCC 15930</strain>
    </source>
</reference>
<comment type="caution">
    <text evidence="2">The sequence shown here is derived from an EMBL/GenBank/DDBJ whole genome shotgun (WGS) entry which is preliminary data.</text>
</comment>
<dbReference type="EMBL" id="JNGW01000011">
    <property type="protein sequence ID" value="KDR53837.1"/>
    <property type="molecule type" value="Genomic_DNA"/>
</dbReference>
<keyword evidence="1" id="KW-0472">Membrane</keyword>
<name>A0A069QMC1_HOYLO</name>
<accession>A0A069QMC1</accession>
<dbReference type="PATRIC" id="fig|1122985.7.peg.69"/>
<sequence>MEYKLIFTDITTLRLYIFAVGGALWGCVVAWLLINYVSDDLLLLASLFLYLGATNVLILLVRIFYNQTVVIEYTDNEIILQR</sequence>
<dbReference type="Proteomes" id="UP000027442">
    <property type="component" value="Unassembled WGS sequence"/>
</dbReference>
<protein>
    <submittedName>
        <fullName evidence="2">Uncharacterized protein</fullName>
    </submittedName>
</protein>
<evidence type="ECO:0000313" key="3">
    <source>
        <dbReference type="Proteomes" id="UP000027442"/>
    </source>
</evidence>
<evidence type="ECO:0000256" key="1">
    <source>
        <dbReference type="SAM" id="Phobius"/>
    </source>
</evidence>
<keyword evidence="1" id="KW-0812">Transmembrane</keyword>
<evidence type="ECO:0000313" key="2">
    <source>
        <dbReference type="EMBL" id="KDR53837.1"/>
    </source>
</evidence>
<keyword evidence="1" id="KW-1133">Transmembrane helix</keyword>
<feature type="transmembrane region" description="Helical" evidence="1">
    <location>
        <begin position="41"/>
        <end position="65"/>
    </location>
</feature>